<gene>
    <name evidence="1" type="ORF">FHR87_002662</name>
</gene>
<proteinExistence type="predicted"/>
<keyword evidence="2" id="KW-1185">Reference proteome</keyword>
<comment type="caution">
    <text evidence="1">The sequence shown here is derived from an EMBL/GenBank/DDBJ whole genome shotgun (WGS) entry which is preliminary data.</text>
</comment>
<sequence length="76" mass="8425">MVDSTRAMRKSSIDLYALVACLTGVCCDEILVGIGRQGRLALEFTLRSELVLSINRIIANAQGYRCGSPHFMRLHL</sequence>
<dbReference type="Proteomes" id="UP000549250">
    <property type="component" value="Unassembled WGS sequence"/>
</dbReference>
<reference evidence="1 2" key="1">
    <citation type="submission" date="2020-08" db="EMBL/GenBank/DDBJ databases">
        <title>Genomic Encyclopedia of Type Strains, Phase III (KMG-III): the genomes of soil and plant-associated and newly described type strains.</title>
        <authorList>
            <person name="Whitman W."/>
        </authorList>
    </citation>
    <scope>NUCLEOTIDE SEQUENCE [LARGE SCALE GENOMIC DNA]</scope>
    <source>
        <strain evidence="1 2">CECT 4462</strain>
    </source>
</reference>
<organism evidence="1 2">
    <name type="scientific">Azomonas macrocytogenes</name>
    <name type="common">Azotobacter macrocytogenes</name>
    <dbReference type="NCBI Taxonomy" id="69962"/>
    <lineage>
        <taxon>Bacteria</taxon>
        <taxon>Pseudomonadati</taxon>
        <taxon>Pseudomonadota</taxon>
        <taxon>Gammaproteobacteria</taxon>
        <taxon>Pseudomonadales</taxon>
        <taxon>Pseudomonadaceae</taxon>
        <taxon>Azomonas</taxon>
    </lineage>
</organism>
<dbReference type="AlphaFoldDB" id="A0A839T3Y1"/>
<dbReference type="EMBL" id="JACHXI010000013">
    <property type="protein sequence ID" value="MBB3104247.1"/>
    <property type="molecule type" value="Genomic_DNA"/>
</dbReference>
<accession>A0A839T3Y1</accession>
<name>A0A839T3Y1_AZOMA</name>
<protein>
    <submittedName>
        <fullName evidence="1">Uncharacterized protein</fullName>
    </submittedName>
</protein>
<evidence type="ECO:0000313" key="1">
    <source>
        <dbReference type="EMBL" id="MBB3104247.1"/>
    </source>
</evidence>
<evidence type="ECO:0000313" key="2">
    <source>
        <dbReference type="Proteomes" id="UP000549250"/>
    </source>
</evidence>